<comment type="pathway">
    <text evidence="1">Cofactor biosynthesis; pyrroloquinoline quinone biosynthesis.</text>
</comment>
<proteinExistence type="predicted"/>
<evidence type="ECO:0000256" key="2">
    <source>
        <dbReference type="ARBA" id="ARBA00011741"/>
    </source>
</evidence>
<protein>
    <submittedName>
        <fullName evidence="4">Coenzyme PQQ synthesis protein D</fullName>
    </submittedName>
</protein>
<sequence length="91" mass="10105">MSVTDESVLSFTRGHRLQHDRVRDIWLIQAPEKAFIAEETASHILRLIDGKTSVGTIIERLAEQFSAPPEVIGTDVHALLSDLTEKGVLRA</sequence>
<organism evidence="4 5">
    <name type="scientific">Gluconobacter wancherniae NBRC 103581</name>
    <dbReference type="NCBI Taxonomy" id="656744"/>
    <lineage>
        <taxon>Bacteria</taxon>
        <taxon>Pseudomonadati</taxon>
        <taxon>Pseudomonadota</taxon>
        <taxon>Alphaproteobacteria</taxon>
        <taxon>Acetobacterales</taxon>
        <taxon>Acetobacteraceae</taxon>
        <taxon>Gluconobacter</taxon>
    </lineage>
</organism>
<dbReference type="InterPro" id="IPR041881">
    <property type="entry name" value="PqqD_sf"/>
</dbReference>
<dbReference type="RefSeq" id="WP_146798175.1">
    <property type="nucleotide sequence ID" value="NZ_BARC01000002.1"/>
</dbReference>
<reference evidence="4 5" key="1">
    <citation type="submission" date="2019-07" db="EMBL/GenBank/DDBJ databases">
        <title>Whole genome shotgun sequence of Gluconobacter wancherniae NBRC 103581.</title>
        <authorList>
            <person name="Hosoyama A."/>
            <person name="Uohara A."/>
            <person name="Ohji S."/>
            <person name="Ichikawa N."/>
        </authorList>
    </citation>
    <scope>NUCLEOTIDE SEQUENCE [LARGE SCALE GENOMIC DNA]</scope>
    <source>
        <strain evidence="4 5">NBRC 103581</strain>
    </source>
</reference>
<dbReference type="GO" id="GO:0048038">
    <property type="term" value="F:quinone binding"/>
    <property type="evidence" value="ECO:0007669"/>
    <property type="project" value="InterPro"/>
</dbReference>
<dbReference type="Gene3D" id="1.10.10.1150">
    <property type="entry name" value="Coenzyme PQQ synthesis protein D (PqqD)"/>
    <property type="match status" value="1"/>
</dbReference>
<dbReference type="Pfam" id="PF05402">
    <property type="entry name" value="PqqD"/>
    <property type="match status" value="1"/>
</dbReference>
<dbReference type="UniPathway" id="UPA00539"/>
<dbReference type="Proteomes" id="UP000321230">
    <property type="component" value="Unassembled WGS sequence"/>
</dbReference>
<dbReference type="OrthoDB" id="7995890at2"/>
<dbReference type="InterPro" id="IPR022479">
    <property type="entry name" value="PqqD_bac"/>
</dbReference>
<evidence type="ECO:0000313" key="4">
    <source>
        <dbReference type="EMBL" id="GEK94546.1"/>
    </source>
</evidence>
<comment type="caution">
    <text evidence="4">The sequence shown here is derived from an EMBL/GenBank/DDBJ whole genome shotgun (WGS) entry which is preliminary data.</text>
</comment>
<dbReference type="AlphaFoldDB" id="A0A511B271"/>
<dbReference type="InterPro" id="IPR008792">
    <property type="entry name" value="PQQD"/>
</dbReference>
<keyword evidence="5" id="KW-1185">Reference proteome</keyword>
<evidence type="ECO:0000313" key="5">
    <source>
        <dbReference type="Proteomes" id="UP000321230"/>
    </source>
</evidence>
<dbReference type="GO" id="GO:0018189">
    <property type="term" value="P:pyrroloquinoline quinone biosynthetic process"/>
    <property type="evidence" value="ECO:0007669"/>
    <property type="project" value="UniProtKB-UniPathway"/>
</dbReference>
<name>A0A511B271_9PROT</name>
<comment type="subunit">
    <text evidence="2">Monomer. Interacts with PqqE.</text>
</comment>
<accession>A0A511B271</accession>
<evidence type="ECO:0000256" key="1">
    <source>
        <dbReference type="ARBA" id="ARBA00004886"/>
    </source>
</evidence>
<keyword evidence="3" id="KW-0884">PQQ biosynthesis</keyword>
<dbReference type="EMBL" id="BJUZ01000003">
    <property type="protein sequence ID" value="GEK94546.1"/>
    <property type="molecule type" value="Genomic_DNA"/>
</dbReference>
<evidence type="ECO:0000256" key="3">
    <source>
        <dbReference type="ARBA" id="ARBA00022905"/>
    </source>
</evidence>
<gene>
    <name evidence="4" type="primary">pqqD</name>
    <name evidence="4" type="ORF">GWA01_23160</name>
</gene>
<dbReference type="NCBIfam" id="TIGR03859">
    <property type="entry name" value="PQQ_PqqD"/>
    <property type="match status" value="1"/>
</dbReference>